<protein>
    <submittedName>
        <fullName evidence="1">Uncharacterized protein</fullName>
    </submittedName>
</protein>
<dbReference type="EMBL" id="LCQD01000004">
    <property type="protein sequence ID" value="KKW13135.1"/>
    <property type="molecule type" value="Genomic_DNA"/>
</dbReference>
<proteinExistence type="predicted"/>
<comment type="caution">
    <text evidence="1">The sequence shown here is derived from an EMBL/GenBank/DDBJ whole genome shotgun (WGS) entry which is preliminary data.</text>
</comment>
<dbReference type="Proteomes" id="UP000034588">
    <property type="component" value="Unassembled WGS sequence"/>
</dbReference>
<name>A0A0G1W3K0_9BACT</name>
<reference evidence="1 2" key="1">
    <citation type="journal article" date="2015" name="Nature">
        <title>rRNA introns, odd ribosomes, and small enigmatic genomes across a large radiation of phyla.</title>
        <authorList>
            <person name="Brown C.T."/>
            <person name="Hug L.A."/>
            <person name="Thomas B.C."/>
            <person name="Sharon I."/>
            <person name="Castelle C.J."/>
            <person name="Singh A."/>
            <person name="Wilkins M.J."/>
            <person name="Williams K.H."/>
            <person name="Banfield J.F."/>
        </authorList>
    </citation>
    <scope>NUCLEOTIDE SEQUENCE [LARGE SCALE GENOMIC DNA]</scope>
</reference>
<evidence type="ECO:0000313" key="2">
    <source>
        <dbReference type="Proteomes" id="UP000034588"/>
    </source>
</evidence>
<accession>A0A0G1W3K0</accession>
<sequence>MFYVSLKNAISFRTKGPVTRTLYTFRKGVRTQVDPADAPYFLSQPNRFEVFEEKTPMASAVRKVQPIDRKTVKELTPPRGPSVQTLKAQGETRLKMYEKNAEFRARLIASRASSPALNAKSPAEALKLAEDPTNLAALG</sequence>
<dbReference type="AlphaFoldDB" id="A0A0G1W3K0"/>
<evidence type="ECO:0000313" key="1">
    <source>
        <dbReference type="EMBL" id="KKW13135.1"/>
    </source>
</evidence>
<organism evidence="1 2">
    <name type="scientific">Candidatus Gottesmanbacteria bacterium GW2011_GWB1_49_7</name>
    <dbReference type="NCBI Taxonomy" id="1618448"/>
    <lineage>
        <taxon>Bacteria</taxon>
        <taxon>Candidatus Gottesmaniibacteriota</taxon>
    </lineage>
</organism>
<gene>
    <name evidence="1" type="ORF">UY48_C0004G0010</name>
</gene>